<comment type="caution">
    <text evidence="2">The sequence shown here is derived from an EMBL/GenBank/DDBJ whole genome shotgun (WGS) entry which is preliminary data.</text>
</comment>
<sequence>MASKRKHSTLTLKDKLEVLKRLDKGEGVTKLATEFNAGKASVGYLNEWMEEDGKTAEFLTDDDMAAAVTQEPMEKEGSDDETQCDKKDVLPHADGAAALDHALRYLEQQPDTIPADVLFMRRWRNYASSKKTVFVASEKNN</sequence>
<dbReference type="AlphaFoldDB" id="A0A8X6W6Q7"/>
<organism evidence="2 3">
    <name type="scientific">Trichonephila clavipes</name>
    <name type="common">Golden silk orbweaver</name>
    <name type="synonym">Nephila clavipes</name>
    <dbReference type="NCBI Taxonomy" id="2585209"/>
    <lineage>
        <taxon>Eukaryota</taxon>
        <taxon>Metazoa</taxon>
        <taxon>Ecdysozoa</taxon>
        <taxon>Arthropoda</taxon>
        <taxon>Chelicerata</taxon>
        <taxon>Arachnida</taxon>
        <taxon>Araneae</taxon>
        <taxon>Araneomorphae</taxon>
        <taxon>Entelegynae</taxon>
        <taxon>Araneoidea</taxon>
        <taxon>Nephilidae</taxon>
        <taxon>Trichonephila</taxon>
    </lineage>
</organism>
<proteinExistence type="predicted"/>
<accession>A0A8X6W6Q7</accession>
<dbReference type="Proteomes" id="UP000887159">
    <property type="component" value="Unassembled WGS sequence"/>
</dbReference>
<evidence type="ECO:0000259" key="1">
    <source>
        <dbReference type="Pfam" id="PF04218"/>
    </source>
</evidence>
<protein>
    <recommendedName>
        <fullName evidence="1">HTH psq-type domain-containing protein</fullName>
    </recommendedName>
</protein>
<reference evidence="2" key="1">
    <citation type="submission" date="2020-08" db="EMBL/GenBank/DDBJ databases">
        <title>Multicomponent nature underlies the extraordinary mechanical properties of spider dragline silk.</title>
        <authorList>
            <person name="Kono N."/>
            <person name="Nakamura H."/>
            <person name="Mori M."/>
            <person name="Yoshida Y."/>
            <person name="Ohtoshi R."/>
            <person name="Malay A.D."/>
            <person name="Moran D.A.P."/>
            <person name="Tomita M."/>
            <person name="Numata K."/>
            <person name="Arakawa K."/>
        </authorList>
    </citation>
    <scope>NUCLEOTIDE SEQUENCE</scope>
</reference>
<dbReference type="InterPro" id="IPR007889">
    <property type="entry name" value="HTH_Psq"/>
</dbReference>
<keyword evidence="3" id="KW-1185">Reference proteome</keyword>
<name>A0A8X6W6Q7_TRICX</name>
<dbReference type="Pfam" id="PF04218">
    <property type="entry name" value="CENP-B_N"/>
    <property type="match status" value="1"/>
</dbReference>
<dbReference type="EMBL" id="BMAU01021387">
    <property type="protein sequence ID" value="GFY29184.1"/>
    <property type="molecule type" value="Genomic_DNA"/>
</dbReference>
<evidence type="ECO:0000313" key="2">
    <source>
        <dbReference type="EMBL" id="GFY29184.1"/>
    </source>
</evidence>
<dbReference type="GO" id="GO:0003677">
    <property type="term" value="F:DNA binding"/>
    <property type="evidence" value="ECO:0007669"/>
    <property type="project" value="InterPro"/>
</dbReference>
<gene>
    <name evidence="2" type="ORF">TNCV_4723121</name>
</gene>
<feature type="domain" description="HTH psq-type" evidence="1">
    <location>
        <begin position="4"/>
        <end position="39"/>
    </location>
</feature>
<evidence type="ECO:0000313" key="3">
    <source>
        <dbReference type="Proteomes" id="UP000887159"/>
    </source>
</evidence>